<dbReference type="Proteomes" id="UP000214880">
    <property type="component" value="Unassembled WGS sequence"/>
</dbReference>
<name>A0A1G9ZWE8_9FIRM</name>
<sequence length="47" mass="5251">MGKASHMFNKRAPSIIVKTLLQFLQPGEAIMVLSTAIQQIKQRGQLK</sequence>
<dbReference type="STRING" id="146817.SAMN04488502_11576"/>
<gene>
    <name evidence="1" type="ORF">SAMN04488502_11576</name>
</gene>
<reference evidence="1 2" key="1">
    <citation type="submission" date="2016-10" db="EMBL/GenBank/DDBJ databases">
        <authorList>
            <person name="de Groot N.N."/>
        </authorList>
    </citation>
    <scope>NUCLEOTIDE SEQUENCE [LARGE SCALE GENOMIC DNA]</scope>
    <source>
        <strain evidence="1 2">DSM 1736</strain>
    </source>
</reference>
<accession>A0A1G9ZWE8</accession>
<dbReference type="EMBL" id="FNHB01000015">
    <property type="protein sequence ID" value="SDN25241.1"/>
    <property type="molecule type" value="Genomic_DNA"/>
</dbReference>
<dbReference type="AlphaFoldDB" id="A0A1G9ZWE8"/>
<evidence type="ECO:0000313" key="2">
    <source>
        <dbReference type="Proteomes" id="UP000214880"/>
    </source>
</evidence>
<dbReference type="RefSeq" id="WP_173813018.1">
    <property type="nucleotide sequence ID" value="NZ_FNHB01000015.1"/>
</dbReference>
<proteinExistence type="predicted"/>
<organism evidence="1 2">
    <name type="scientific">Dendrosporobacter quercicolus</name>
    <dbReference type="NCBI Taxonomy" id="146817"/>
    <lineage>
        <taxon>Bacteria</taxon>
        <taxon>Bacillati</taxon>
        <taxon>Bacillota</taxon>
        <taxon>Negativicutes</taxon>
        <taxon>Selenomonadales</taxon>
        <taxon>Sporomusaceae</taxon>
        <taxon>Dendrosporobacter</taxon>
    </lineage>
</organism>
<keyword evidence="2" id="KW-1185">Reference proteome</keyword>
<protein>
    <submittedName>
        <fullName evidence="1">Uncharacterized protein</fullName>
    </submittedName>
</protein>
<evidence type="ECO:0000313" key="1">
    <source>
        <dbReference type="EMBL" id="SDN25241.1"/>
    </source>
</evidence>